<evidence type="ECO:0000313" key="1">
    <source>
        <dbReference type="EMBL" id="RWX51594.1"/>
    </source>
</evidence>
<dbReference type="AlphaFoldDB" id="A0A444JES7"/>
<reference evidence="1 2" key="1">
    <citation type="submission" date="2017-01" db="EMBL/GenBank/DDBJ databases">
        <title>The cable genome- insights into the physiology and evolution of filamentous bacteria capable of sulfide oxidation via long distance electron transfer.</title>
        <authorList>
            <person name="Schreiber L."/>
            <person name="Bjerg J.T."/>
            <person name="Boggild A."/>
            <person name="Van De Vossenberg J."/>
            <person name="Meysman F."/>
            <person name="Nielsen L.P."/>
            <person name="Schramm A."/>
            <person name="Kjeldsen K.U."/>
        </authorList>
    </citation>
    <scope>NUCLEOTIDE SEQUENCE [LARGE SCALE GENOMIC DNA]</scope>
    <source>
        <strain evidence="1">A5</strain>
    </source>
</reference>
<protein>
    <submittedName>
        <fullName evidence="1">Uncharacterized protein</fullName>
    </submittedName>
</protein>
<gene>
    <name evidence="1" type="ORF">VU01_11116</name>
</gene>
<sequence length="57" mass="6399">MKRRIKSNRCFFQNTLNPVRTVPLLATLLSLLFAGTALSGPLQLQASFDNDTVYTQQ</sequence>
<keyword evidence="2" id="KW-1185">Reference proteome</keyword>
<organism evidence="1 2">
    <name type="scientific">Candidatus Electrothrix marina</name>
    <dbReference type="NCBI Taxonomy" id="1859130"/>
    <lineage>
        <taxon>Bacteria</taxon>
        <taxon>Pseudomonadati</taxon>
        <taxon>Thermodesulfobacteriota</taxon>
        <taxon>Desulfobulbia</taxon>
        <taxon>Desulfobulbales</taxon>
        <taxon>Desulfobulbaceae</taxon>
        <taxon>Candidatus Electrothrix</taxon>
    </lineage>
</organism>
<accession>A0A444JES7</accession>
<name>A0A444JES7_9BACT</name>
<evidence type="ECO:0000313" key="2">
    <source>
        <dbReference type="Proteomes" id="UP000288892"/>
    </source>
</evidence>
<dbReference type="EMBL" id="MTKS01000111">
    <property type="protein sequence ID" value="RWX51594.1"/>
    <property type="molecule type" value="Genomic_DNA"/>
</dbReference>
<dbReference type="Proteomes" id="UP000288892">
    <property type="component" value="Unassembled WGS sequence"/>
</dbReference>
<feature type="non-terminal residue" evidence="1">
    <location>
        <position position="57"/>
    </location>
</feature>
<comment type="caution">
    <text evidence="1">The sequence shown here is derived from an EMBL/GenBank/DDBJ whole genome shotgun (WGS) entry which is preliminary data.</text>
</comment>
<proteinExistence type="predicted"/>